<evidence type="ECO:0000259" key="4">
    <source>
        <dbReference type="PROSITE" id="PS51194"/>
    </source>
</evidence>
<dbReference type="PROSITE" id="PS51194">
    <property type="entry name" value="HELICASE_CTER"/>
    <property type="match status" value="1"/>
</dbReference>
<dbReference type="Gene3D" id="3.40.50.10810">
    <property type="entry name" value="Tandem AAA-ATPase domain"/>
    <property type="match status" value="1"/>
</dbReference>
<evidence type="ECO:0000313" key="5">
    <source>
        <dbReference type="EMBL" id="CAB9511762.1"/>
    </source>
</evidence>
<dbReference type="GO" id="GO:0005634">
    <property type="term" value="C:nucleus"/>
    <property type="evidence" value="ECO:0007669"/>
    <property type="project" value="TreeGrafter"/>
</dbReference>
<evidence type="ECO:0000256" key="2">
    <source>
        <dbReference type="SAM" id="MobiDB-lite"/>
    </source>
</evidence>
<feature type="compositionally biased region" description="Acidic residues" evidence="2">
    <location>
        <begin position="961"/>
        <end position="971"/>
    </location>
</feature>
<dbReference type="Proteomes" id="UP001153069">
    <property type="component" value="Unassembled WGS sequence"/>
</dbReference>
<feature type="region of interest" description="Disordered" evidence="2">
    <location>
        <begin position="341"/>
        <end position="401"/>
    </location>
</feature>
<dbReference type="InterPro" id="IPR050496">
    <property type="entry name" value="SNF2_RAD54_helicase_repair"/>
</dbReference>
<dbReference type="InterPro" id="IPR014001">
    <property type="entry name" value="Helicase_ATP-bd"/>
</dbReference>
<dbReference type="GO" id="GO:0005524">
    <property type="term" value="F:ATP binding"/>
    <property type="evidence" value="ECO:0007669"/>
    <property type="project" value="InterPro"/>
</dbReference>
<dbReference type="GO" id="GO:0006283">
    <property type="term" value="P:transcription-coupled nucleotide-excision repair"/>
    <property type="evidence" value="ECO:0007669"/>
    <property type="project" value="TreeGrafter"/>
</dbReference>
<evidence type="ECO:0000259" key="3">
    <source>
        <dbReference type="PROSITE" id="PS51192"/>
    </source>
</evidence>
<proteinExistence type="predicted"/>
<dbReference type="PANTHER" id="PTHR45629">
    <property type="entry name" value="SNF2/RAD54 FAMILY MEMBER"/>
    <property type="match status" value="1"/>
</dbReference>
<feature type="region of interest" description="Disordered" evidence="2">
    <location>
        <begin position="492"/>
        <end position="544"/>
    </location>
</feature>
<reference evidence="5" key="1">
    <citation type="submission" date="2020-06" db="EMBL/GenBank/DDBJ databases">
        <authorList>
            <consortium name="Plant Systems Biology data submission"/>
        </authorList>
    </citation>
    <scope>NUCLEOTIDE SEQUENCE</scope>
    <source>
        <strain evidence="5">D6</strain>
    </source>
</reference>
<dbReference type="Gene3D" id="3.40.50.300">
    <property type="entry name" value="P-loop containing nucleotide triphosphate hydrolases"/>
    <property type="match status" value="1"/>
</dbReference>
<dbReference type="InterPro" id="IPR000330">
    <property type="entry name" value="SNF2_N"/>
</dbReference>
<dbReference type="OrthoDB" id="413460at2759"/>
<dbReference type="PANTHER" id="PTHR45629:SF7">
    <property type="entry name" value="DNA EXCISION REPAIR PROTEIN ERCC-6-RELATED"/>
    <property type="match status" value="1"/>
</dbReference>
<accession>A0A9N8DZM3</accession>
<dbReference type="GO" id="GO:0008094">
    <property type="term" value="F:ATP-dependent activity, acting on DNA"/>
    <property type="evidence" value="ECO:0007669"/>
    <property type="project" value="TreeGrafter"/>
</dbReference>
<feature type="region of interest" description="Disordered" evidence="2">
    <location>
        <begin position="1"/>
        <end position="33"/>
    </location>
</feature>
<dbReference type="Pfam" id="PF00176">
    <property type="entry name" value="SNF2-rel_dom"/>
    <property type="match status" value="1"/>
</dbReference>
<dbReference type="InterPro" id="IPR001650">
    <property type="entry name" value="Helicase_C-like"/>
</dbReference>
<dbReference type="FunFam" id="3.40.50.10810:FF:000094">
    <property type="entry name" value="DNA excision repair protein ERCC-6"/>
    <property type="match status" value="1"/>
</dbReference>
<feature type="region of interest" description="Disordered" evidence="2">
    <location>
        <begin position="233"/>
        <end position="309"/>
    </location>
</feature>
<gene>
    <name evidence="5" type="ORF">SEMRO_502_G155540.1</name>
</gene>
<feature type="domain" description="Helicase ATP-binding" evidence="3">
    <location>
        <begin position="611"/>
        <end position="819"/>
    </location>
</feature>
<comment type="caution">
    <text evidence="5">The sequence shown here is derived from an EMBL/GenBank/DDBJ whole genome shotgun (WGS) entry which is preliminary data.</text>
</comment>
<protein>
    <submittedName>
        <fullName evidence="5">CHD3-type chromatin-remodeling factor</fullName>
    </submittedName>
</protein>
<dbReference type="PROSITE" id="PS51192">
    <property type="entry name" value="HELICASE_ATP_BIND_1"/>
    <property type="match status" value="1"/>
</dbReference>
<feature type="region of interest" description="Disordered" evidence="2">
    <location>
        <begin position="961"/>
        <end position="985"/>
    </location>
</feature>
<dbReference type="SMART" id="SM00487">
    <property type="entry name" value="DEXDc"/>
    <property type="match status" value="1"/>
</dbReference>
<sequence>MASSNTKSDDDDKMKSAAVSEEDNVLASLGTTRAETSNYESTVLRQATHSLAPTLDVDDDSEEAFRFPDFISSTSLLPFPNQSKANRKVVISMLTKLQTQMKQQLLNTTNGTNSANALHLLTMKQQMLLSMLGRHSKKPSIQALWKEQESLEKLYQQAERQPQQQPRKRISMMARKQIPGAASLAKATQQLLNKKNNKQRKAWKDWSSDEEEEADDQQPKLTKVANGVLAEMNYSRRRQQQQQDNGKGTLRKRLMAGKPQKKRRTAVTSRTKRRKSQQSVSSAMNATNRPRRNNRTPVKSYSEEGNELQEAEAVVVMDTEDNEKDQEIEVVIMETEGKEIVEKEMTDETVGRTTDNDDDQPHGEDTTTNNDEATTTNATVVVEEEDSNNNTQDESAQASTATCPLCQKTWNVSGSVDEELSQHMLQCQTNNTTGRSSRRRPQRASASKPISYKEGDDDDDDDVVMGQDEEAEEVELQPAKITKRKISAISVEEQAEFEGDADIEEDEKDQDDTEGDVDSQGDMIDEEEDELDEEASLEKPTARDDYRLDDYEDRVDYWRLHGVSEMKDMSQLRAEGETDPGAWTLDRGFSVPAWMNNRLFAYQRTGLEWMWTLHQQQAGGVMGDEMGLGKTVQVSSFLGAMASSRMLKGVLVISPATMLQHWLSELAVWAPGLRRVLLHSSGDNSNGGTLETNRNIVNQGPAIFRNLRDWLKEARRERLYERIDDPDGEEDDEPEDSFCGTGYVVVTTYEHVRRHQETYVNHPWSYVVMDEAQKIRNPHADITLACKRLRTPHRIAMTGTPIQNDLKELWSLFDFVFPGRLGTLPAFEEEFAAPIKRGGYSNASPVQVQLAYRCSLVLRDLIDAYMLRRQKSEIAEVRRMPSKEEHVLFCRLSKRQRRMYEAFLESDMVKRIFKGSSLLFAAVTMLRKICNHPDLVLSDPSDASLEAFLRNGCVPEEAAIGDEDEDEDDSEGHDAFPDAGSEDDLAERSGKFEVLSKILPLWKKEGHRVLIFSQWTKMLNIIQAWVVSQGWNFLRLDGKTNVASRQKLVDQFNSDTSYFGMLCTTRTGGVGLNLTGANRLILYDPDWNPQTDAQARERAWRFGQEKQVTVYRLCTAGTIEEKIYQRQIFKTALTNKVLHDPRQKRLFSQKDLHDLLTLKPDNGKVREGGTSIETAQTIARASKNEDMEDSTTTKGGDNETLKNVLKSKGLAGVFDHNFVDASSSNGKKSASVREMEEEAKRIAAEAAAALQSSVNDEEDPFTPTWTGGSESRFGGGSGGPEKKRASASFGAAETAGVRGASSKSSGSLLASLRQRNEAVQSGGKRRPSLNAAGDSGSKNGNNKYTKLMMRLRVYVREKNPTSDEILDAFSSVGDDDAAIFKRLLNTVARIDKGRWKLKPEHA</sequence>
<keyword evidence="6" id="KW-1185">Reference proteome</keyword>
<dbReference type="CDD" id="cd18793">
    <property type="entry name" value="SF2_C_SNF"/>
    <property type="match status" value="1"/>
</dbReference>
<evidence type="ECO:0000256" key="1">
    <source>
        <dbReference type="ARBA" id="ARBA00022801"/>
    </source>
</evidence>
<feature type="compositionally biased region" description="Acidic residues" evidence="2">
    <location>
        <begin position="493"/>
        <end position="535"/>
    </location>
</feature>
<name>A0A9N8DZM3_9STRA</name>
<feature type="compositionally biased region" description="Basic residues" evidence="2">
    <location>
        <begin position="249"/>
        <end position="276"/>
    </location>
</feature>
<dbReference type="InterPro" id="IPR027417">
    <property type="entry name" value="P-loop_NTPase"/>
</dbReference>
<feature type="compositionally biased region" description="Basic and acidic residues" evidence="2">
    <location>
        <begin position="341"/>
        <end position="350"/>
    </location>
</feature>
<dbReference type="SMART" id="SM00490">
    <property type="entry name" value="HELICc"/>
    <property type="match status" value="1"/>
</dbReference>
<feature type="region of interest" description="Disordered" evidence="2">
    <location>
        <begin position="192"/>
        <end position="221"/>
    </location>
</feature>
<dbReference type="GO" id="GO:0016787">
    <property type="term" value="F:hydrolase activity"/>
    <property type="evidence" value="ECO:0007669"/>
    <property type="project" value="UniProtKB-KW"/>
</dbReference>
<dbReference type="Pfam" id="PF00271">
    <property type="entry name" value="Helicase_C"/>
    <property type="match status" value="1"/>
</dbReference>
<dbReference type="SUPFAM" id="SSF52540">
    <property type="entry name" value="P-loop containing nucleoside triphosphate hydrolases"/>
    <property type="match status" value="2"/>
</dbReference>
<keyword evidence="1" id="KW-0378">Hydrolase</keyword>
<feature type="compositionally biased region" description="Low complexity" evidence="2">
    <location>
        <begin position="1295"/>
        <end position="1312"/>
    </location>
</feature>
<evidence type="ECO:0000313" key="6">
    <source>
        <dbReference type="Proteomes" id="UP001153069"/>
    </source>
</evidence>
<feature type="compositionally biased region" description="Polar residues" evidence="2">
    <location>
        <begin position="388"/>
        <end position="401"/>
    </location>
</feature>
<feature type="region of interest" description="Disordered" evidence="2">
    <location>
        <begin position="1180"/>
        <end position="1200"/>
    </location>
</feature>
<feature type="domain" description="Helicase C-terminal" evidence="4">
    <location>
        <begin position="994"/>
        <end position="1153"/>
    </location>
</feature>
<dbReference type="InterPro" id="IPR038718">
    <property type="entry name" value="SNF2-like_sf"/>
</dbReference>
<feature type="region of interest" description="Disordered" evidence="2">
    <location>
        <begin position="1247"/>
        <end position="1342"/>
    </location>
</feature>
<feature type="compositionally biased region" description="Low complexity" evidence="2">
    <location>
        <begin position="366"/>
        <end position="381"/>
    </location>
</feature>
<organism evidence="5 6">
    <name type="scientific">Seminavis robusta</name>
    <dbReference type="NCBI Taxonomy" id="568900"/>
    <lineage>
        <taxon>Eukaryota</taxon>
        <taxon>Sar</taxon>
        <taxon>Stramenopiles</taxon>
        <taxon>Ochrophyta</taxon>
        <taxon>Bacillariophyta</taxon>
        <taxon>Bacillariophyceae</taxon>
        <taxon>Bacillariophycidae</taxon>
        <taxon>Naviculales</taxon>
        <taxon>Naviculaceae</taxon>
        <taxon>Seminavis</taxon>
    </lineage>
</organism>
<dbReference type="InterPro" id="IPR049730">
    <property type="entry name" value="SNF2/RAD54-like_C"/>
</dbReference>
<feature type="region of interest" description="Disordered" evidence="2">
    <location>
        <begin position="427"/>
        <end position="463"/>
    </location>
</feature>
<dbReference type="EMBL" id="CAICTM010000501">
    <property type="protein sequence ID" value="CAB9511762.1"/>
    <property type="molecule type" value="Genomic_DNA"/>
</dbReference>